<keyword evidence="2" id="KW-0677">Repeat</keyword>
<gene>
    <name evidence="4" type="ORF">A2Y82_04475</name>
</gene>
<dbReference type="PANTHER" id="PTHR24412:SF489">
    <property type="entry name" value="RING FINGER DOMAIN AND KELCH REPEAT-CONTAINING PROTEIN DDB_G0271372"/>
    <property type="match status" value="1"/>
</dbReference>
<dbReference type="Gene3D" id="2.120.10.80">
    <property type="entry name" value="Kelch-type beta propeller"/>
    <property type="match status" value="2"/>
</dbReference>
<dbReference type="SUPFAM" id="SSF117281">
    <property type="entry name" value="Kelch motif"/>
    <property type="match status" value="1"/>
</dbReference>
<name>A0A1G1XQU2_9BACT</name>
<evidence type="ECO:0000313" key="5">
    <source>
        <dbReference type="Proteomes" id="UP000176498"/>
    </source>
</evidence>
<keyword evidence="3" id="KW-1133">Transmembrane helix</keyword>
<accession>A0A1G1XQU2</accession>
<proteinExistence type="predicted"/>
<comment type="caution">
    <text evidence="4">The sequence shown here is derived from an EMBL/GenBank/DDBJ whole genome shotgun (WGS) entry which is preliminary data.</text>
</comment>
<evidence type="ECO:0000256" key="2">
    <source>
        <dbReference type="ARBA" id="ARBA00022737"/>
    </source>
</evidence>
<feature type="non-terminal residue" evidence="4">
    <location>
        <position position="592"/>
    </location>
</feature>
<feature type="transmembrane region" description="Helical" evidence="3">
    <location>
        <begin position="7"/>
        <end position="29"/>
    </location>
</feature>
<evidence type="ECO:0000256" key="3">
    <source>
        <dbReference type="SAM" id="Phobius"/>
    </source>
</evidence>
<dbReference type="AlphaFoldDB" id="A0A1G1XQU2"/>
<keyword evidence="3" id="KW-0472">Membrane</keyword>
<dbReference type="Proteomes" id="UP000176498">
    <property type="component" value="Unassembled WGS sequence"/>
</dbReference>
<keyword evidence="3" id="KW-0812">Transmembrane</keyword>
<evidence type="ECO:0000256" key="1">
    <source>
        <dbReference type="ARBA" id="ARBA00022441"/>
    </source>
</evidence>
<sequence>MFKKYRKYLLIGGIVISFLAILVFDKFYFKILFFKPVKAANTISCMSSPYIIYPGDDITITAVVNFSASAVWAEIEDVDGDTVESNLALTSGDDVNYTKVYTTSSAAENRYDIGIYATVSGTGEKILCNPSNGSTWIEKSPNNIRWQGRQRLEVVSYNNKMWLIGGFTWDFMSDVWSSANGDNWQLVTQQAPWGERRTNSGTVVFNNKIYLFGGYKLNANWTALTFNNEVWYSTDGKNWTEATSDADWTDRSSFGYTVYNNKIWLTGGCDHADVDMACDSGKNDVWSTSNGVDWDKAVENASWSARANSKLLVHDDGSGEKLWLIGGIAYSDGAYKRDVYVSSDGATWTQKTAAANFEARYGFNAISYDFGTGRKLWVMAGAEADSGMTHHNDLWSSVDGITWTQAKDDVALPGIAVQPSKWTRWSPRRNAAAVLHDDGGGTKLWIMGGWDKVANENDVWYAIDPTSDDPETGWNLINTQYNAQYGNRYQPAMIAYNNKLWVLSGNVRARGLAHDVWSSTDGIDWICEYGDYTVGTEGIDCDHAAPTWVARWDHQLAIFDDGDSEKLFLIGGCSSILGGLNHCETAGELRDV</sequence>
<evidence type="ECO:0000313" key="4">
    <source>
        <dbReference type="EMBL" id="OGY42382.1"/>
    </source>
</evidence>
<reference evidence="4 5" key="1">
    <citation type="journal article" date="2016" name="Nat. Commun.">
        <title>Thousands of microbial genomes shed light on interconnected biogeochemical processes in an aquifer system.</title>
        <authorList>
            <person name="Anantharaman K."/>
            <person name="Brown C.T."/>
            <person name="Hug L.A."/>
            <person name="Sharon I."/>
            <person name="Castelle C.J."/>
            <person name="Probst A.J."/>
            <person name="Thomas B.C."/>
            <person name="Singh A."/>
            <person name="Wilkins M.J."/>
            <person name="Karaoz U."/>
            <person name="Brodie E.L."/>
            <person name="Williams K.H."/>
            <person name="Hubbard S.S."/>
            <person name="Banfield J.F."/>
        </authorList>
    </citation>
    <scope>NUCLEOTIDE SEQUENCE [LARGE SCALE GENOMIC DNA]</scope>
</reference>
<dbReference type="PANTHER" id="PTHR24412">
    <property type="entry name" value="KELCH PROTEIN"/>
    <property type="match status" value="1"/>
</dbReference>
<dbReference type="InterPro" id="IPR015915">
    <property type="entry name" value="Kelch-typ_b-propeller"/>
</dbReference>
<dbReference type="EMBL" id="MHHZ01000004">
    <property type="protein sequence ID" value="OGY42382.1"/>
    <property type="molecule type" value="Genomic_DNA"/>
</dbReference>
<keyword evidence="1" id="KW-0880">Kelch repeat</keyword>
<organism evidence="4 5">
    <name type="scientific">Candidatus Buchananbacteria bacterium RBG_13_36_9</name>
    <dbReference type="NCBI Taxonomy" id="1797530"/>
    <lineage>
        <taxon>Bacteria</taxon>
        <taxon>Candidatus Buchananiibacteriota</taxon>
    </lineage>
</organism>
<protein>
    <submittedName>
        <fullName evidence="4">Uncharacterized protein</fullName>
    </submittedName>
</protein>